<accession>A0A844G2S4</accession>
<dbReference type="InterPro" id="IPR017853">
    <property type="entry name" value="GH"/>
</dbReference>
<dbReference type="AlphaFoldDB" id="A0A844G2S4"/>
<dbReference type="PANTHER" id="PTHR31297">
    <property type="entry name" value="GLUCAN ENDO-1,6-BETA-GLUCOSIDASE B"/>
    <property type="match status" value="1"/>
</dbReference>
<reference evidence="10 11" key="1">
    <citation type="submission" date="2019-08" db="EMBL/GenBank/DDBJ databases">
        <title>In-depth cultivation of the pig gut microbiome towards novel bacterial diversity and tailored functional studies.</title>
        <authorList>
            <person name="Wylensek D."/>
            <person name="Hitch T.C.A."/>
            <person name="Clavel T."/>
        </authorList>
    </citation>
    <scope>NUCLEOTIDE SEQUENCE [LARGE SCALE GENOMIC DNA]</scope>
    <source>
        <strain evidence="10 11">BBE-744-WT-12</strain>
    </source>
</reference>
<keyword evidence="11" id="KW-1185">Reference proteome</keyword>
<gene>
    <name evidence="10" type="ORF">FYJ85_09080</name>
</gene>
<sequence length="547" mass="62540">MEVPQRRPGRRLDARPDQPPLLLGHRQHPVCAAVKGGPGLKQLLFTLAVLSALLPAAARETVGGNYAALPWKSTDGTGRIETVDGRRIAVIDVPEGSEKGQHWLTAPVDLTPFLDRRVTMSVRCRWSGVTPPLEPWNGVKFMLDYVGGNGAHFWCHPQKLWNSRDWGEISVVIEPPEPGSHSGRLVLGLESSSGRVEFDLDSLRTFVMFSPQDRVNLDYKASYPEKIAGGPRRRGVMSPHRMTEEDFKTLKEWNVNLVRFQLMRNWGRLGTELDLADYDRWINARLDRLAGELDLAARYGIKAVIDLHTPPGGSTDGKNMLMFFDKKYHDHFIEVWKRIAKRFRGHPAVWAYDLINEPTQVTPAPFDYWTTQKNAAEAVRAIDPDTPVIIESNEADRPQTYPYLSPLAMDNVIYEVHMYMPTGFTHQGVEAPEPYRSYPGSIYGTVWDKEKIRETLQPVRDFQLRHNAKIYVGEFSAVIWAPGADRYLEDCIEIFEEYGWDWSYHAFREWNGWSLEHEGESHVSMRPSPDNARKRVLLKYFSRNTAE</sequence>
<proteinExistence type="inferred from homology"/>
<dbReference type="InterPro" id="IPR001547">
    <property type="entry name" value="Glyco_hydro_5"/>
</dbReference>
<evidence type="ECO:0000256" key="4">
    <source>
        <dbReference type="ARBA" id="ARBA00023277"/>
    </source>
</evidence>
<feature type="domain" description="Glycoside hydrolase family 5" evidence="9">
    <location>
        <begin position="242"/>
        <end position="505"/>
    </location>
</feature>
<protein>
    <submittedName>
        <fullName evidence="10">Glycoside hydrolase family 5 protein</fullName>
    </submittedName>
</protein>
<dbReference type="InterPro" id="IPR050386">
    <property type="entry name" value="Glycosyl_hydrolase_5"/>
</dbReference>
<evidence type="ECO:0000256" key="7">
    <source>
        <dbReference type="RuleBase" id="RU361153"/>
    </source>
</evidence>
<keyword evidence="6" id="KW-0624">Polysaccharide degradation</keyword>
<evidence type="ECO:0000313" key="10">
    <source>
        <dbReference type="EMBL" id="MST97195.1"/>
    </source>
</evidence>
<dbReference type="Gene3D" id="3.20.20.80">
    <property type="entry name" value="Glycosidases"/>
    <property type="match status" value="1"/>
</dbReference>
<evidence type="ECO:0000256" key="6">
    <source>
        <dbReference type="ARBA" id="ARBA00023326"/>
    </source>
</evidence>
<feature type="region of interest" description="Disordered" evidence="8">
    <location>
        <begin position="1"/>
        <end position="23"/>
    </location>
</feature>
<keyword evidence="2 7" id="KW-0378">Hydrolase</keyword>
<dbReference type="GO" id="GO:0008422">
    <property type="term" value="F:beta-glucosidase activity"/>
    <property type="evidence" value="ECO:0007669"/>
    <property type="project" value="TreeGrafter"/>
</dbReference>
<dbReference type="Pfam" id="PF00150">
    <property type="entry name" value="Cellulase"/>
    <property type="match status" value="1"/>
</dbReference>
<keyword evidence="5 7" id="KW-0326">Glycosidase</keyword>
<dbReference type="GO" id="GO:0005576">
    <property type="term" value="C:extracellular region"/>
    <property type="evidence" value="ECO:0007669"/>
    <property type="project" value="TreeGrafter"/>
</dbReference>
<comment type="similarity">
    <text evidence="1 7">Belongs to the glycosyl hydrolase 5 (cellulase A) family.</text>
</comment>
<keyword evidence="4" id="KW-0119">Carbohydrate metabolism</keyword>
<evidence type="ECO:0000256" key="3">
    <source>
        <dbReference type="ARBA" id="ARBA00023001"/>
    </source>
</evidence>
<dbReference type="EMBL" id="VUNS01000008">
    <property type="protein sequence ID" value="MST97195.1"/>
    <property type="molecule type" value="Genomic_DNA"/>
</dbReference>
<evidence type="ECO:0000256" key="1">
    <source>
        <dbReference type="ARBA" id="ARBA00005641"/>
    </source>
</evidence>
<comment type="caution">
    <text evidence="10">The sequence shown here is derived from an EMBL/GenBank/DDBJ whole genome shotgun (WGS) entry which is preliminary data.</text>
</comment>
<dbReference type="Proteomes" id="UP000435649">
    <property type="component" value="Unassembled WGS sequence"/>
</dbReference>
<dbReference type="SUPFAM" id="SSF51445">
    <property type="entry name" value="(Trans)glycosidases"/>
    <property type="match status" value="1"/>
</dbReference>
<organism evidence="10 11">
    <name type="scientific">Victivallis lenta</name>
    <dbReference type="NCBI Taxonomy" id="2606640"/>
    <lineage>
        <taxon>Bacteria</taxon>
        <taxon>Pseudomonadati</taxon>
        <taxon>Lentisphaerota</taxon>
        <taxon>Lentisphaeria</taxon>
        <taxon>Victivallales</taxon>
        <taxon>Victivallaceae</taxon>
        <taxon>Victivallis</taxon>
    </lineage>
</organism>
<dbReference type="GO" id="GO:0009986">
    <property type="term" value="C:cell surface"/>
    <property type="evidence" value="ECO:0007669"/>
    <property type="project" value="TreeGrafter"/>
</dbReference>
<evidence type="ECO:0000256" key="8">
    <source>
        <dbReference type="SAM" id="MobiDB-lite"/>
    </source>
</evidence>
<evidence type="ECO:0000256" key="5">
    <source>
        <dbReference type="ARBA" id="ARBA00023295"/>
    </source>
</evidence>
<name>A0A844G2S4_9BACT</name>
<dbReference type="GO" id="GO:0030245">
    <property type="term" value="P:cellulose catabolic process"/>
    <property type="evidence" value="ECO:0007669"/>
    <property type="project" value="UniProtKB-KW"/>
</dbReference>
<evidence type="ECO:0000259" key="9">
    <source>
        <dbReference type="Pfam" id="PF00150"/>
    </source>
</evidence>
<evidence type="ECO:0000313" key="11">
    <source>
        <dbReference type="Proteomes" id="UP000435649"/>
    </source>
</evidence>
<keyword evidence="3" id="KW-0136">Cellulose degradation</keyword>
<evidence type="ECO:0000256" key="2">
    <source>
        <dbReference type="ARBA" id="ARBA00022801"/>
    </source>
</evidence>
<dbReference type="PANTHER" id="PTHR31297:SF41">
    <property type="entry name" value="ENDOGLUCANASE, PUTATIVE (AFU_ORTHOLOGUE AFUA_5G01830)-RELATED"/>
    <property type="match status" value="1"/>
</dbReference>